<evidence type="ECO:0000256" key="8">
    <source>
        <dbReference type="RuleBase" id="RU365103"/>
    </source>
</evidence>
<organism evidence="10 11">
    <name type="scientific">Roseivivax halotolerans</name>
    <dbReference type="NCBI Taxonomy" id="93684"/>
    <lineage>
        <taxon>Bacteria</taxon>
        <taxon>Pseudomonadati</taxon>
        <taxon>Pseudomonadota</taxon>
        <taxon>Alphaproteobacteria</taxon>
        <taxon>Rhodobacterales</taxon>
        <taxon>Roseobacteraceae</taxon>
        <taxon>Roseivivax</taxon>
    </lineage>
</organism>
<evidence type="ECO:0000256" key="5">
    <source>
        <dbReference type="ARBA" id="ARBA00022679"/>
    </source>
</evidence>
<dbReference type="GO" id="GO:0043842">
    <property type="term" value="F:Kdo transferase activity"/>
    <property type="evidence" value="ECO:0007669"/>
    <property type="project" value="UniProtKB-EC"/>
</dbReference>
<sequence length="402" mass="43214">MSRRPFSLSAYLALTRPAEALGPVLERPARPDGPLLWLHAASATDQPPLAALAARITQQSPELSLLKTGYWPDGDAVDLPEETLAQAQDFLAHWRPNLLVWAGQDLRPALMEAMRLAGRASLLVNAREAPFSTPAPRWLPDAAPAALSRFSQILCVSREAERRLRRLLPAETRIERTGHLTSVPPPLDCPPDLHEEVAAAIGGRPVWLAARARAGEMRDIFDAHAGASRLAHRLLLILVPEDRDDAEAATRFAEASEMRIARWDDGDMPDDLTQIVLCESPAELGLWYRLAPLSFLGGSLAAGHGGTDPLEAAALGSAVLYGPNVGHHLATYSRLVDAGAARIVRDAHSLSAAVSQVIAPDRAATMAHAGWDVVTAGAKTEDRIVGQISSMLDAGRTRTEAK</sequence>
<evidence type="ECO:0000256" key="2">
    <source>
        <dbReference type="ARBA" id="ARBA00004713"/>
    </source>
</evidence>
<dbReference type="Pfam" id="PF04413">
    <property type="entry name" value="Glycos_transf_N"/>
    <property type="match status" value="1"/>
</dbReference>
<feature type="domain" description="3-deoxy-D-manno-octulosonic-acid transferase N-terminal" evidence="9">
    <location>
        <begin position="30"/>
        <end position="180"/>
    </location>
</feature>
<dbReference type="UniPathway" id="UPA00958"/>
<evidence type="ECO:0000259" key="9">
    <source>
        <dbReference type="Pfam" id="PF04413"/>
    </source>
</evidence>
<comment type="subcellular location">
    <subcellularLocation>
        <location evidence="8">Cell membrane</location>
    </subcellularLocation>
</comment>
<comment type="pathway">
    <text evidence="2 8">Bacterial outer membrane biogenesis; LPS core biosynthesis.</text>
</comment>
<dbReference type="GO" id="GO:0009245">
    <property type="term" value="P:lipid A biosynthetic process"/>
    <property type="evidence" value="ECO:0007669"/>
    <property type="project" value="TreeGrafter"/>
</dbReference>
<dbReference type="Gene3D" id="3.40.50.2000">
    <property type="entry name" value="Glycogen Phosphorylase B"/>
    <property type="match status" value="1"/>
</dbReference>
<comment type="catalytic activity">
    <reaction evidence="7 8">
        <text>lipid IVA (E. coli) + CMP-3-deoxy-beta-D-manno-octulosonate = alpha-Kdo-(2-&gt;6)-lipid IVA (E. coli) + CMP + H(+)</text>
        <dbReference type="Rhea" id="RHEA:28066"/>
        <dbReference type="ChEBI" id="CHEBI:15378"/>
        <dbReference type="ChEBI" id="CHEBI:58603"/>
        <dbReference type="ChEBI" id="CHEBI:60364"/>
        <dbReference type="ChEBI" id="CHEBI:60377"/>
        <dbReference type="ChEBI" id="CHEBI:85987"/>
        <dbReference type="EC" id="2.4.99.12"/>
    </reaction>
</comment>
<dbReference type="EMBL" id="FOXV01000001">
    <property type="protein sequence ID" value="SFQ01063.1"/>
    <property type="molecule type" value="Genomic_DNA"/>
</dbReference>
<keyword evidence="11" id="KW-1185">Reference proteome</keyword>
<evidence type="ECO:0000256" key="4">
    <source>
        <dbReference type="ARBA" id="ARBA00019077"/>
    </source>
</evidence>
<dbReference type="AlphaFoldDB" id="A0A1I5V0M8"/>
<reference evidence="11" key="1">
    <citation type="submission" date="2016-10" db="EMBL/GenBank/DDBJ databases">
        <authorList>
            <person name="Varghese N."/>
            <person name="Submissions S."/>
        </authorList>
    </citation>
    <scope>NUCLEOTIDE SEQUENCE [LARGE SCALE GENOMIC DNA]</scope>
    <source>
        <strain evidence="11">JCM 10271</strain>
    </source>
</reference>
<evidence type="ECO:0000256" key="3">
    <source>
        <dbReference type="ARBA" id="ARBA00012621"/>
    </source>
</evidence>
<gene>
    <name evidence="10" type="ORF">SAMN05421853_101267</name>
</gene>
<keyword evidence="8" id="KW-0472">Membrane</keyword>
<evidence type="ECO:0000256" key="7">
    <source>
        <dbReference type="ARBA" id="ARBA00049183"/>
    </source>
</evidence>
<comment type="function">
    <text evidence="1 8">Involved in lipopolysaccharide (LPS) biosynthesis. Catalyzes the transfer of 3-deoxy-D-manno-octulosonate (Kdo) residue(s) from CMP-Kdo to lipid IV(A), the tetraacyldisaccharide-1,4'-bisphosphate precursor of lipid A.</text>
</comment>
<name>A0A1I5V0M8_9RHOB</name>
<dbReference type="InterPro" id="IPR039901">
    <property type="entry name" value="Kdotransferase"/>
</dbReference>
<dbReference type="Proteomes" id="UP000243106">
    <property type="component" value="Unassembled WGS sequence"/>
</dbReference>
<dbReference type="Gene3D" id="3.40.50.11720">
    <property type="entry name" value="3-Deoxy-D-manno-octulosonic-acid transferase, N-terminal domain"/>
    <property type="match status" value="1"/>
</dbReference>
<dbReference type="PANTHER" id="PTHR42755:SF1">
    <property type="entry name" value="3-DEOXY-D-MANNO-OCTULOSONIC ACID TRANSFERASE, MITOCHONDRIAL-RELATED"/>
    <property type="match status" value="1"/>
</dbReference>
<proteinExistence type="inferred from homology"/>
<keyword evidence="8" id="KW-1003">Cell membrane</keyword>
<dbReference type="SUPFAM" id="SSF53756">
    <property type="entry name" value="UDP-Glycosyltransferase/glycogen phosphorylase"/>
    <property type="match status" value="1"/>
</dbReference>
<dbReference type="PANTHER" id="PTHR42755">
    <property type="entry name" value="3-DEOXY-MANNO-OCTULOSONATE CYTIDYLYLTRANSFERASE"/>
    <property type="match status" value="1"/>
</dbReference>
<evidence type="ECO:0000256" key="6">
    <source>
        <dbReference type="ARBA" id="ARBA00031445"/>
    </source>
</evidence>
<protein>
    <recommendedName>
        <fullName evidence="4 8">3-deoxy-D-manno-octulosonic acid transferase</fullName>
        <shortName evidence="8">Kdo transferase</shortName>
        <ecNumber evidence="3 8">2.4.99.12</ecNumber>
    </recommendedName>
    <alternativeName>
        <fullName evidence="6 8">Lipid IV(A) 3-deoxy-D-manno-octulosonic acid transferase</fullName>
    </alternativeName>
</protein>
<evidence type="ECO:0000313" key="10">
    <source>
        <dbReference type="EMBL" id="SFQ01063.1"/>
    </source>
</evidence>
<keyword evidence="8" id="KW-0448">Lipopolysaccharide biosynthesis</keyword>
<comment type="similarity">
    <text evidence="8">Belongs to the glycosyltransferase group 1 family.</text>
</comment>
<dbReference type="RefSeq" id="WP_093008985.1">
    <property type="nucleotide sequence ID" value="NZ_FOXV01000001.1"/>
</dbReference>
<dbReference type="GO" id="GO:0005886">
    <property type="term" value="C:plasma membrane"/>
    <property type="evidence" value="ECO:0007669"/>
    <property type="project" value="UniProtKB-SubCell"/>
</dbReference>
<dbReference type="InterPro" id="IPR038107">
    <property type="entry name" value="Glycos_transf_N_sf"/>
</dbReference>
<evidence type="ECO:0000313" key="11">
    <source>
        <dbReference type="Proteomes" id="UP000243106"/>
    </source>
</evidence>
<dbReference type="STRING" id="93684.SAMN05421853_101267"/>
<accession>A0A1I5V0M8</accession>
<keyword evidence="5 8" id="KW-0808">Transferase</keyword>
<dbReference type="InterPro" id="IPR007507">
    <property type="entry name" value="Glycos_transf_N"/>
</dbReference>
<dbReference type="GO" id="GO:0009244">
    <property type="term" value="P:lipopolysaccharide core region biosynthetic process"/>
    <property type="evidence" value="ECO:0007669"/>
    <property type="project" value="UniProtKB-UniRule"/>
</dbReference>
<evidence type="ECO:0000256" key="1">
    <source>
        <dbReference type="ARBA" id="ARBA00003394"/>
    </source>
</evidence>
<dbReference type="EC" id="2.4.99.12" evidence="3 8"/>